<accession>A0A0G0MJX0</accession>
<dbReference type="EMBL" id="LBWB01000010">
    <property type="protein sequence ID" value="KKR00651.1"/>
    <property type="molecule type" value="Genomic_DNA"/>
</dbReference>
<dbReference type="Proteomes" id="UP000033881">
    <property type="component" value="Unassembled WGS sequence"/>
</dbReference>
<feature type="region of interest" description="Disordered" evidence="1">
    <location>
        <begin position="695"/>
        <end position="758"/>
    </location>
</feature>
<feature type="compositionally biased region" description="Polar residues" evidence="1">
    <location>
        <begin position="1"/>
        <end position="14"/>
    </location>
</feature>
<organism evidence="2 3">
    <name type="scientific">Candidatus Woesebacteria bacterium GW2011_GWB1_39_12</name>
    <dbReference type="NCBI Taxonomy" id="1618574"/>
    <lineage>
        <taxon>Bacteria</taxon>
        <taxon>Candidatus Woeseibacteriota</taxon>
    </lineage>
</organism>
<feature type="compositionally biased region" description="Basic and acidic residues" evidence="1">
    <location>
        <begin position="72"/>
        <end position="81"/>
    </location>
</feature>
<dbReference type="PATRIC" id="fig|1618574.4.peg.861"/>
<reference evidence="2 3" key="1">
    <citation type="journal article" date="2015" name="Nature">
        <title>rRNA introns, odd ribosomes, and small enigmatic genomes across a large radiation of phyla.</title>
        <authorList>
            <person name="Brown C.T."/>
            <person name="Hug L.A."/>
            <person name="Thomas B.C."/>
            <person name="Sharon I."/>
            <person name="Castelle C.J."/>
            <person name="Singh A."/>
            <person name="Wilkins M.J."/>
            <person name="Williams K.H."/>
            <person name="Banfield J.F."/>
        </authorList>
    </citation>
    <scope>NUCLEOTIDE SEQUENCE [LARGE SCALE GENOMIC DNA]</scope>
</reference>
<feature type="region of interest" description="Disordered" evidence="1">
    <location>
        <begin position="1"/>
        <end position="81"/>
    </location>
</feature>
<feature type="compositionally biased region" description="Low complexity" evidence="1">
    <location>
        <begin position="703"/>
        <end position="719"/>
    </location>
</feature>
<gene>
    <name evidence="2" type="ORF">UT24_C0010G0024</name>
</gene>
<comment type="caution">
    <text evidence="2">The sequence shown here is derived from an EMBL/GenBank/DDBJ whole genome shotgun (WGS) entry which is preliminary data.</text>
</comment>
<dbReference type="STRING" id="1618574.UT24_C0010G0024"/>
<evidence type="ECO:0000313" key="3">
    <source>
        <dbReference type="Proteomes" id="UP000033881"/>
    </source>
</evidence>
<protein>
    <submittedName>
        <fullName evidence="2">Uncharacterized protein</fullName>
    </submittedName>
</protein>
<evidence type="ECO:0000256" key="1">
    <source>
        <dbReference type="SAM" id="MobiDB-lite"/>
    </source>
</evidence>
<evidence type="ECO:0000313" key="2">
    <source>
        <dbReference type="EMBL" id="KKR00651.1"/>
    </source>
</evidence>
<name>A0A0G0MJX0_9BACT</name>
<proteinExistence type="predicted"/>
<sequence>MGIENMSESSNSEFQPEEDGLQSLHSETIPEQVPQGRFRGFVNRARQKFTRQRAPTEPIPPITPETTSDQESGTRAEQERPLWEGLIFDDPKELIGKVGLDKKMAESLTGIHLMDEDNIITPHLGSTMEEVLDSVNIIRNYRENNGLTLSLPEDDEELRKLFPGLDLRGQGPSILREQFKNIDLANHLNVSRKISEVSDGHVKIQLDSAIKGFVQQKVDSDLTAKAESEGKDMNVPLAEAGESIVTRFKTWASKGKLSPEAKVKLGKFGKAALGEVKGGAKTLMFKDARDAAAVTARVLSDFSPEAGLALAVTNIGTMGIHEVGTYGKKRMELKEMRDILKSSQKKGALTDDQRNYIDQSLASIGLNEKQCQKFIKDNSPKLEFGYAASAWFNETALGKLLNKSGSSQLTAQERRMAAIAGVTSALTGTVISEGASLLVRVPGARSSFRMAAVRVSTQYILPRVIEKGATKLMEKRGFIETEEKKKEWVDLSLQSMRLTTTATATIFTGLAFLQNPAAMARIENAVEETGEELSDVISSTSEKAAETLGEVPLVKTIEGALESTPTAPEPTIQMVEGLPTETPTAEFPEYYKGFDDPGIENLFGQTIASGETEAGVHWIKTHNFAGDDPNQYAVLYDLDGNGAPEKVIVSQPDGNIFLGTLLKTDDGVQLLSLESYSGPVEGSSIPVEIKDAIASPIPDKPESTTAPTPTTTSQPTPEAGTPLTETSRESPVETVLGTPQTETPPAVTPPEAPETTMPEVSPAEATLVIGGYSDAGPSLFQDKDGGWHYDTSPHGSAEPNYVDAEVALNSNNEVVTVILPDGQTTFRTPDGDYIGLVKDDEGWFLQRGEGFESKPQFDEGDIRLAERPDNARIVSLPEGGYRLVVDKIEFDTNADGEPDSSITYNDDGTIKEAILPDDKKLFVDPNSKGIPGIQTKILMEHPEISPLEADKIATRVYARGVDADHLEEIDIQSELARVVEPPPPAEAVSKVETPGGTWGLDKDGNVVEATLPADDEGVVKHLSFEGKGVEEYQRAFADLREQGPGDEDNLTVLQVGKLAQRAFEAKVDLDDHGALQKFVDQELPKISEAPVSQGIPGIQGILTREHPDWTKDEIQKAAFDAFQNGIRTSDLDDLSDAHDKEIFDTIVKPTVEASQEPLVLQIQDKLQELHPDWTKEELQRAAYLESLKGTSPDDIDALKDVEVPYIPIEEEVKTEDLVKGQEFDTDDDGKPDSWWLVDPKTGKIESGHLPNGESLNLGEEGGPTGVTQEYLVEANPNLSPLEVGNIASNTVSEHGLKLPEKAEGEVNFNKLVGEEVRPQVIETINHRIAQLSLQEYLENRYKLDPNNAYQAVRQLELVPIGRQSVASVAIGTEALNELHPRVDLPGKGIYAWDIAPWNDWLKEKGVLN</sequence>